<proteinExistence type="inferred from homology"/>
<dbReference type="CDD" id="cd12087">
    <property type="entry name" value="TM_EGFR-like"/>
    <property type="match status" value="1"/>
</dbReference>
<evidence type="ECO:0000259" key="17">
    <source>
        <dbReference type="PROSITE" id="PS51762"/>
    </source>
</evidence>
<evidence type="ECO:0000256" key="3">
    <source>
        <dbReference type="ARBA" id="ARBA00012729"/>
    </source>
</evidence>
<evidence type="ECO:0000256" key="5">
    <source>
        <dbReference type="ARBA" id="ARBA00022679"/>
    </source>
</evidence>
<dbReference type="GO" id="GO:0031505">
    <property type="term" value="P:fungal-type cell wall organization"/>
    <property type="evidence" value="ECO:0007669"/>
    <property type="project" value="TreeGrafter"/>
</dbReference>
<dbReference type="HOGENOM" id="CLU_027506_1_0_1"/>
<evidence type="ECO:0000256" key="13">
    <source>
        <dbReference type="ARBA" id="ARBA00038074"/>
    </source>
</evidence>
<dbReference type="GO" id="GO:0016757">
    <property type="term" value="F:glycosyltransferase activity"/>
    <property type="evidence" value="ECO:0007669"/>
    <property type="project" value="UniProtKB-KW"/>
</dbReference>
<dbReference type="AlphaFoldDB" id="W9CA10"/>
<dbReference type="InterPro" id="IPR013320">
    <property type="entry name" value="ConA-like_dom_sf"/>
</dbReference>
<evidence type="ECO:0000256" key="9">
    <source>
        <dbReference type="ARBA" id="ARBA00023157"/>
    </source>
</evidence>
<keyword evidence="6 16" id="KW-0732">Signal</keyword>
<dbReference type="GO" id="GO:0016020">
    <property type="term" value="C:membrane"/>
    <property type="evidence" value="ECO:0007669"/>
    <property type="project" value="UniProtKB-SubCell"/>
</dbReference>
<evidence type="ECO:0000256" key="1">
    <source>
        <dbReference type="ARBA" id="ARBA00000822"/>
    </source>
</evidence>
<feature type="chain" id="PRO_5004918219" description="chitinase" evidence="16">
    <location>
        <begin position="23"/>
        <end position="460"/>
    </location>
</feature>
<evidence type="ECO:0000256" key="10">
    <source>
        <dbReference type="ARBA" id="ARBA00023180"/>
    </source>
</evidence>
<dbReference type="STRING" id="1432307.W9CA10"/>
<keyword evidence="5" id="KW-0808">Transferase</keyword>
<evidence type="ECO:0000256" key="6">
    <source>
        <dbReference type="ARBA" id="ARBA00022729"/>
    </source>
</evidence>
<keyword evidence="9" id="KW-1015">Disulfide bond</keyword>
<dbReference type="GO" id="GO:0005975">
    <property type="term" value="P:carbohydrate metabolic process"/>
    <property type="evidence" value="ECO:0007669"/>
    <property type="project" value="InterPro"/>
</dbReference>
<sequence length="460" mass="49813">MQFKSLLLLAGATILSPYLVEAQTYTICNPLNGTCPNDPALGTNHTFIFNTSSTVTDYYNITAGSLTYGDDGAEFTISKQGESPTIQSKFFIFFGSVSVIMKAATGVGVVSSIVLESDDLDEVDWEFIGGNDTHAETNYFGKGNTTSYDRAIWYPTPADPTANFYNYTVDWTAERIEWWIDDSLVRTLAYADAVDGKNFPQTPMSVRLGIWSGGDPKGNSIGTIEWAGGETDFTKVPFTMYVKSATIQDYSTGSAYEWGDRTGDWQSIKVITGNSTVAKTITKNATPTLSLGEKWDNLSKTTKLAVYCGGGAAVAALVSVFLFTFFRQRRNGRLEREAYNHLIEKQQQEAYQDQMELHNKGIGGWDKNAYANQGGDALGGWEDNHGSGYVGPNGSASAMAAGGVGSPMVQAGQHNPRSPTMVMRDGDGDGPMSPQSAEFDMKLAQPRFGGSANGGSYMKM</sequence>
<dbReference type="PROSITE" id="PS51762">
    <property type="entry name" value="GH16_2"/>
    <property type="match status" value="1"/>
</dbReference>
<name>W9CA10_SCLBF</name>
<evidence type="ECO:0000256" key="14">
    <source>
        <dbReference type="ARBA" id="ARBA00093308"/>
    </source>
</evidence>
<evidence type="ECO:0000256" key="7">
    <source>
        <dbReference type="ARBA" id="ARBA00022801"/>
    </source>
</evidence>
<organism evidence="18 19">
    <name type="scientific">Sclerotinia borealis (strain F-4128)</name>
    <dbReference type="NCBI Taxonomy" id="1432307"/>
    <lineage>
        <taxon>Eukaryota</taxon>
        <taxon>Fungi</taxon>
        <taxon>Dikarya</taxon>
        <taxon>Ascomycota</taxon>
        <taxon>Pezizomycotina</taxon>
        <taxon>Leotiomycetes</taxon>
        <taxon>Helotiales</taxon>
        <taxon>Sclerotiniaceae</taxon>
        <taxon>Sclerotinia</taxon>
    </lineage>
</organism>
<evidence type="ECO:0000256" key="12">
    <source>
        <dbReference type="ARBA" id="ARBA00023316"/>
    </source>
</evidence>
<dbReference type="Gene3D" id="2.60.120.200">
    <property type="match status" value="1"/>
</dbReference>
<evidence type="ECO:0000256" key="4">
    <source>
        <dbReference type="ARBA" id="ARBA00022676"/>
    </source>
</evidence>
<dbReference type="Pfam" id="PF00722">
    <property type="entry name" value="Glyco_hydro_16"/>
    <property type="match status" value="1"/>
</dbReference>
<keyword evidence="7" id="KW-0378">Hydrolase</keyword>
<keyword evidence="15" id="KW-1133">Transmembrane helix</keyword>
<comment type="similarity">
    <text evidence="13">Belongs to the glycosyl hydrolase 16 family. CRH1 subfamily.</text>
</comment>
<accession>W9CA10</accession>
<keyword evidence="4" id="KW-0328">Glycosyltransferase</keyword>
<dbReference type="PANTHER" id="PTHR10963">
    <property type="entry name" value="GLYCOSYL HYDROLASE-RELATED"/>
    <property type="match status" value="1"/>
</dbReference>
<comment type="catalytic activity">
    <reaction evidence="1">
        <text>Random endo-hydrolysis of N-acetyl-beta-D-glucosaminide (1-&gt;4)-beta-linkages in chitin and chitodextrins.</text>
        <dbReference type="EC" id="3.2.1.14"/>
    </reaction>
</comment>
<evidence type="ECO:0000256" key="2">
    <source>
        <dbReference type="ARBA" id="ARBA00004370"/>
    </source>
</evidence>
<dbReference type="SUPFAM" id="SSF49899">
    <property type="entry name" value="Concanavalin A-like lectins/glucanases"/>
    <property type="match status" value="1"/>
</dbReference>
<dbReference type="InterPro" id="IPR050546">
    <property type="entry name" value="Glycosyl_Hydrlase_16"/>
</dbReference>
<keyword evidence="15" id="KW-0812">Transmembrane</keyword>
<comment type="caution">
    <text evidence="18">The sequence shown here is derived from an EMBL/GenBank/DDBJ whole genome shotgun (WGS) entry which is preliminary data.</text>
</comment>
<dbReference type="GO" id="GO:0009277">
    <property type="term" value="C:fungal-type cell wall"/>
    <property type="evidence" value="ECO:0007669"/>
    <property type="project" value="TreeGrafter"/>
</dbReference>
<protein>
    <recommendedName>
        <fullName evidence="3">chitinase</fullName>
        <ecNumber evidence="3">3.2.1.14</ecNumber>
    </recommendedName>
</protein>
<feature type="domain" description="GH16" evidence="17">
    <location>
        <begin position="29"/>
        <end position="242"/>
    </location>
</feature>
<keyword evidence="8 15" id="KW-0472">Membrane</keyword>
<keyword evidence="11" id="KW-0326">Glycosidase</keyword>
<dbReference type="EMBL" id="AYSA01000509">
    <property type="protein sequence ID" value="ESZ91370.1"/>
    <property type="molecule type" value="Genomic_DNA"/>
</dbReference>
<dbReference type="GO" id="GO:0008843">
    <property type="term" value="F:endochitinase activity"/>
    <property type="evidence" value="ECO:0007669"/>
    <property type="project" value="UniProtKB-EC"/>
</dbReference>
<dbReference type="CDD" id="cd02183">
    <property type="entry name" value="GH16_fungal_CRH1_transglycosylase"/>
    <property type="match status" value="1"/>
</dbReference>
<dbReference type="InterPro" id="IPR000757">
    <property type="entry name" value="Beta-glucanase-like"/>
</dbReference>
<keyword evidence="19" id="KW-1185">Reference proteome</keyword>
<keyword evidence="10" id="KW-0325">Glycoprotein</keyword>
<feature type="signal peptide" evidence="16">
    <location>
        <begin position="1"/>
        <end position="22"/>
    </location>
</feature>
<dbReference type="FunFam" id="2.60.120.200:FF:000152">
    <property type="entry name" value="Cell wall glucanase"/>
    <property type="match status" value="1"/>
</dbReference>
<dbReference type="EC" id="3.2.1.14" evidence="3"/>
<gene>
    <name evidence="18" type="ORF">SBOR_8241</name>
</gene>
<dbReference type="OrthoDB" id="4781at2759"/>
<evidence type="ECO:0000256" key="16">
    <source>
        <dbReference type="SAM" id="SignalP"/>
    </source>
</evidence>
<feature type="transmembrane region" description="Helical" evidence="15">
    <location>
        <begin position="304"/>
        <end position="326"/>
    </location>
</feature>
<keyword evidence="12" id="KW-0961">Cell wall biogenesis/degradation</keyword>
<comment type="subcellular location">
    <subcellularLocation>
        <location evidence="2">Membrane</location>
    </subcellularLocation>
</comment>
<reference evidence="18 19" key="1">
    <citation type="journal article" date="2014" name="Genome Announc.">
        <title>Draft genome sequence of Sclerotinia borealis, a psychrophilic plant pathogenic fungus.</title>
        <authorList>
            <person name="Mardanov A.V."/>
            <person name="Beletsky A.V."/>
            <person name="Kadnikov V.V."/>
            <person name="Ignatov A.N."/>
            <person name="Ravin N.V."/>
        </authorList>
    </citation>
    <scope>NUCLEOTIDE SEQUENCE [LARGE SCALE GENOMIC DNA]</scope>
    <source>
        <strain evidence="19">F-4157</strain>
    </source>
</reference>
<dbReference type="Proteomes" id="UP000019487">
    <property type="component" value="Unassembled WGS sequence"/>
</dbReference>
<evidence type="ECO:0000256" key="8">
    <source>
        <dbReference type="ARBA" id="ARBA00023136"/>
    </source>
</evidence>
<comment type="function">
    <text evidence="14">Dual chitinase/transglycosylase that plays a role in cell wall architecture. Chitinase and transglycosylase activities are coupled. Required for the polysaccharide cross-linking at the septa and the cell wall. More specifically, transfers chitin to 1,6-beta-glucan in the cell wall.</text>
</comment>
<evidence type="ECO:0000256" key="11">
    <source>
        <dbReference type="ARBA" id="ARBA00023295"/>
    </source>
</evidence>
<evidence type="ECO:0000256" key="15">
    <source>
        <dbReference type="SAM" id="Phobius"/>
    </source>
</evidence>
<dbReference type="PANTHER" id="PTHR10963:SF27">
    <property type="entry name" value="GLYCOSIDASE-RELATED"/>
    <property type="match status" value="1"/>
</dbReference>
<evidence type="ECO:0000313" key="19">
    <source>
        <dbReference type="Proteomes" id="UP000019487"/>
    </source>
</evidence>
<evidence type="ECO:0000313" key="18">
    <source>
        <dbReference type="EMBL" id="ESZ91370.1"/>
    </source>
</evidence>